<proteinExistence type="predicted"/>
<keyword evidence="2" id="KW-1185">Reference proteome</keyword>
<dbReference type="EMBL" id="CACSLK010027773">
    <property type="protein sequence ID" value="CAA0829568.1"/>
    <property type="molecule type" value="Genomic_DNA"/>
</dbReference>
<reference evidence="1" key="1">
    <citation type="submission" date="2019-12" db="EMBL/GenBank/DDBJ databases">
        <authorList>
            <person name="Scholes J."/>
        </authorList>
    </citation>
    <scope>NUCLEOTIDE SEQUENCE</scope>
</reference>
<accession>A0A9N7RIT2</accession>
<dbReference type="AlphaFoldDB" id="A0A9N7RIT2"/>
<dbReference type="Pfam" id="PF13233">
    <property type="entry name" value="Complex1_LYR_2"/>
    <property type="match status" value="1"/>
</dbReference>
<protein>
    <submittedName>
        <fullName evidence="1">Uncharacterized protein</fullName>
    </submittedName>
</protein>
<evidence type="ECO:0000313" key="2">
    <source>
        <dbReference type="Proteomes" id="UP001153555"/>
    </source>
</evidence>
<dbReference type="PANTHER" id="PTHR35763">
    <property type="entry name" value="COMPLEX 1 LYR-LIKE PROTEIN"/>
    <property type="match status" value="1"/>
</dbReference>
<name>A0A9N7RIT2_STRHE</name>
<evidence type="ECO:0000313" key="1">
    <source>
        <dbReference type="EMBL" id="CAA0829568.1"/>
    </source>
</evidence>
<comment type="caution">
    <text evidence="1">The sequence shown here is derived from an EMBL/GenBank/DDBJ whole genome shotgun (WGS) entry which is preliminary data.</text>
</comment>
<gene>
    <name evidence="1" type="ORF">SHERM_25137</name>
</gene>
<dbReference type="Proteomes" id="UP001153555">
    <property type="component" value="Unassembled WGS sequence"/>
</dbReference>
<organism evidence="1 2">
    <name type="scientific">Striga hermonthica</name>
    <name type="common">Purple witchweed</name>
    <name type="synonym">Buchnera hermonthica</name>
    <dbReference type="NCBI Taxonomy" id="68872"/>
    <lineage>
        <taxon>Eukaryota</taxon>
        <taxon>Viridiplantae</taxon>
        <taxon>Streptophyta</taxon>
        <taxon>Embryophyta</taxon>
        <taxon>Tracheophyta</taxon>
        <taxon>Spermatophyta</taxon>
        <taxon>Magnoliopsida</taxon>
        <taxon>eudicotyledons</taxon>
        <taxon>Gunneridae</taxon>
        <taxon>Pentapetalae</taxon>
        <taxon>asterids</taxon>
        <taxon>lamiids</taxon>
        <taxon>Lamiales</taxon>
        <taxon>Orobanchaceae</taxon>
        <taxon>Buchnereae</taxon>
        <taxon>Striga</taxon>
    </lineage>
</organism>
<sequence>MGSSFQGANTTAKGIYRNLVKAVRTHVGKEEHKTHFTDFIIQEFRRGVNSENPQILKLAHDYTFYLNSVHYHKELLFSYNIAVDRSVELKKVLGKSASSVGLQLPEVYQS</sequence>
<dbReference type="PANTHER" id="PTHR35763:SF1">
    <property type="entry name" value="OS11G0133900 PROTEIN"/>
    <property type="match status" value="1"/>
</dbReference>
<dbReference type="OrthoDB" id="549775at2759"/>